<organism evidence="3 4">
    <name type="scientific">Dryococelus australis</name>
    <dbReference type="NCBI Taxonomy" id="614101"/>
    <lineage>
        <taxon>Eukaryota</taxon>
        <taxon>Metazoa</taxon>
        <taxon>Ecdysozoa</taxon>
        <taxon>Arthropoda</taxon>
        <taxon>Hexapoda</taxon>
        <taxon>Insecta</taxon>
        <taxon>Pterygota</taxon>
        <taxon>Neoptera</taxon>
        <taxon>Polyneoptera</taxon>
        <taxon>Phasmatodea</taxon>
        <taxon>Verophasmatodea</taxon>
        <taxon>Anareolatae</taxon>
        <taxon>Phasmatidae</taxon>
        <taxon>Eurycanthinae</taxon>
        <taxon>Dryococelus</taxon>
    </lineage>
</organism>
<feature type="region of interest" description="Disordered" evidence="2">
    <location>
        <begin position="550"/>
        <end position="582"/>
    </location>
</feature>
<comment type="caution">
    <text evidence="3">The sequence shown here is derived from an EMBL/GenBank/DDBJ whole genome shotgun (WGS) entry which is preliminary data.</text>
</comment>
<reference evidence="3 4" key="1">
    <citation type="submission" date="2023-02" db="EMBL/GenBank/DDBJ databases">
        <title>LHISI_Scaffold_Assembly.</title>
        <authorList>
            <person name="Stuart O.P."/>
            <person name="Cleave R."/>
            <person name="Magrath M.J.L."/>
            <person name="Mikheyev A.S."/>
        </authorList>
    </citation>
    <scope>NUCLEOTIDE SEQUENCE [LARGE SCALE GENOMIC DNA]</scope>
    <source>
        <strain evidence="3">Daus_M_001</strain>
        <tissue evidence="3">Leg muscle</tissue>
    </source>
</reference>
<dbReference type="Proteomes" id="UP001159363">
    <property type="component" value="Chromosome 1"/>
</dbReference>
<name>A0ABQ9IG85_9NEOP</name>
<evidence type="ECO:0000313" key="4">
    <source>
        <dbReference type="Proteomes" id="UP001159363"/>
    </source>
</evidence>
<protein>
    <submittedName>
        <fullName evidence="3">Uncharacterized protein</fullName>
    </submittedName>
</protein>
<proteinExistence type="predicted"/>
<keyword evidence="1" id="KW-0175">Coiled coil</keyword>
<feature type="coiled-coil region" evidence="1">
    <location>
        <begin position="436"/>
        <end position="463"/>
    </location>
</feature>
<feature type="compositionally biased region" description="Basic and acidic residues" evidence="2">
    <location>
        <begin position="560"/>
        <end position="576"/>
    </location>
</feature>
<dbReference type="EMBL" id="JARBHB010000001">
    <property type="protein sequence ID" value="KAJ8895682.1"/>
    <property type="molecule type" value="Genomic_DNA"/>
</dbReference>
<keyword evidence="4" id="KW-1185">Reference proteome</keyword>
<evidence type="ECO:0000313" key="3">
    <source>
        <dbReference type="EMBL" id="KAJ8895682.1"/>
    </source>
</evidence>
<feature type="compositionally biased region" description="Basic and acidic residues" evidence="2">
    <location>
        <begin position="101"/>
        <end position="110"/>
    </location>
</feature>
<feature type="region of interest" description="Disordered" evidence="2">
    <location>
        <begin position="90"/>
        <end position="110"/>
    </location>
</feature>
<sequence length="582" mass="65201">MYFSGAYLTQFLGPRWCSRQTTRVPPRRTRLGHPDPHVGNIASGKWDFLGVRPLPLSLNSAASPSPPHFTLTDRQLSGDTKHLLLPEVKARGSPMSPGAGRGEHRLEPGDVRATTGAASRYGRHSSSGSDMRRILAWVAILGLGASELGARVLPHQADDGTRWTRWGSSRCDQTNIQLSAPLQVNPLQQGRYKTTRGNHPESSGMVSKHNQPEPIVVRPQTTRIRWAVNAPDKEAVERELIASQGEPLTPTREISHARRHSSRQRGIGQPWPAIGAMATAPIQSGSTAVAKEMTEVAFSFEQHKRILRGEWKCENMVEVQRRLKAKFHTVLPSRVNAVHRIREEELGSLQEHEWKCEECAEGKGLVAAVGNKLRVEKETLSGEGGISIWNMVRGSFVEVVSVPMEVGKEERWKGEMREMAYRIERIEEKVRNEMGESRAEMRADKLEKELEDVKGRLRKMQASPQEEKLSREEELDRMQGLEAVERDKAVGDIRQQIRLEEQEIVARDKVIVVGRKQSGLEERETESREQALVEGRKQYAQACKCGISKDQQAGQSGQFRAREERGGLVKGRETRVLPEAGG</sequence>
<evidence type="ECO:0000256" key="2">
    <source>
        <dbReference type="SAM" id="MobiDB-lite"/>
    </source>
</evidence>
<evidence type="ECO:0000256" key="1">
    <source>
        <dbReference type="SAM" id="Coils"/>
    </source>
</evidence>
<gene>
    <name evidence="3" type="ORF">PR048_001018</name>
</gene>
<accession>A0ABQ9IG85</accession>